<dbReference type="SUPFAM" id="SSF53756">
    <property type="entry name" value="UDP-Glycosyltransferase/glycogen phosphorylase"/>
    <property type="match status" value="1"/>
</dbReference>
<evidence type="ECO:0000256" key="3">
    <source>
        <dbReference type="ARBA" id="ARBA00022679"/>
    </source>
</evidence>
<dbReference type="GO" id="GO:0015020">
    <property type="term" value="F:glucuronosyltransferase activity"/>
    <property type="evidence" value="ECO:0007669"/>
    <property type="project" value="TreeGrafter"/>
</dbReference>
<dbReference type="InterPro" id="IPR002213">
    <property type="entry name" value="UDP_glucos_trans"/>
</dbReference>
<dbReference type="EMBL" id="JWIN03000002">
    <property type="protein sequence ID" value="KAB1282965.1"/>
    <property type="molecule type" value="Genomic_DNA"/>
</dbReference>
<dbReference type="Proteomes" id="UP000299084">
    <property type="component" value="Unassembled WGS sequence"/>
</dbReference>
<keyword evidence="5" id="KW-1185">Reference proteome</keyword>
<comment type="caution">
    <text evidence="4">The sequence shown here is derived from an EMBL/GenBank/DDBJ whole genome shotgun (WGS) entry which is preliminary data.</text>
</comment>
<sequence length="79" mass="8599">SVGRLRRSQTHWETILGSMSGSQQNDLVTPKPSFITHGGVNGIYEAIYHGIPIVGLPTFVNQPDNIAHMTAKGAAIRWT</sequence>
<gene>
    <name evidence="4" type="ORF">Cadr_000001812</name>
</gene>
<name>A0A5N4EHX9_CAMDR</name>
<evidence type="ECO:0000313" key="5">
    <source>
        <dbReference type="Proteomes" id="UP000299084"/>
    </source>
</evidence>
<evidence type="ECO:0000313" key="4">
    <source>
        <dbReference type="EMBL" id="KAB1282965.1"/>
    </source>
</evidence>
<keyword evidence="3 4" id="KW-0808">Transferase</keyword>
<dbReference type="Gene3D" id="3.40.50.2000">
    <property type="entry name" value="Glycogen Phosphorylase B"/>
    <property type="match status" value="1"/>
</dbReference>
<dbReference type="PANTHER" id="PTHR48043">
    <property type="entry name" value="EG:EG0003.4 PROTEIN-RELATED"/>
    <property type="match status" value="1"/>
</dbReference>
<keyword evidence="2" id="KW-0328">Glycosyltransferase</keyword>
<protein>
    <submittedName>
        <fullName evidence="4">UDP-glucuronosyltransferase 2B10</fullName>
    </submittedName>
</protein>
<dbReference type="InterPro" id="IPR050271">
    <property type="entry name" value="UDP-glycosyltransferase"/>
</dbReference>
<accession>A0A5N4EHX9</accession>
<proteinExistence type="inferred from homology"/>
<feature type="non-terminal residue" evidence="4">
    <location>
        <position position="1"/>
    </location>
</feature>
<dbReference type="PANTHER" id="PTHR48043:SF140">
    <property type="entry name" value="UDP-GLUCURONOSYLTRANSFERASE 2A1"/>
    <property type="match status" value="1"/>
</dbReference>
<reference evidence="4 5" key="1">
    <citation type="journal article" date="2019" name="Mol. Ecol. Resour.">
        <title>Improving Illumina assemblies with Hi-C and long reads: an example with the North African dromedary.</title>
        <authorList>
            <person name="Elbers J.P."/>
            <person name="Rogers M.F."/>
            <person name="Perelman P.L."/>
            <person name="Proskuryakova A.A."/>
            <person name="Serdyukova N.A."/>
            <person name="Johnson W.E."/>
            <person name="Horin P."/>
            <person name="Corander J."/>
            <person name="Murphy D."/>
            <person name="Burger P.A."/>
        </authorList>
    </citation>
    <scope>NUCLEOTIDE SEQUENCE [LARGE SCALE GENOMIC DNA]</scope>
    <source>
        <strain evidence="4">Drom800</strain>
        <tissue evidence="4">Blood</tissue>
    </source>
</reference>
<organism evidence="4 5">
    <name type="scientific">Camelus dromedarius</name>
    <name type="common">Dromedary</name>
    <name type="synonym">Arabian camel</name>
    <dbReference type="NCBI Taxonomy" id="9838"/>
    <lineage>
        <taxon>Eukaryota</taxon>
        <taxon>Metazoa</taxon>
        <taxon>Chordata</taxon>
        <taxon>Craniata</taxon>
        <taxon>Vertebrata</taxon>
        <taxon>Euteleostomi</taxon>
        <taxon>Mammalia</taxon>
        <taxon>Eutheria</taxon>
        <taxon>Laurasiatheria</taxon>
        <taxon>Artiodactyla</taxon>
        <taxon>Tylopoda</taxon>
        <taxon>Camelidae</taxon>
        <taxon>Camelus</taxon>
    </lineage>
</organism>
<comment type="similarity">
    <text evidence="1">Belongs to the UDP-glycosyltransferase family.</text>
</comment>
<evidence type="ECO:0000256" key="1">
    <source>
        <dbReference type="ARBA" id="ARBA00009995"/>
    </source>
</evidence>
<dbReference type="AlphaFoldDB" id="A0A5N4EHX9"/>
<dbReference type="Pfam" id="PF00201">
    <property type="entry name" value="UDPGT"/>
    <property type="match status" value="1"/>
</dbReference>
<evidence type="ECO:0000256" key="2">
    <source>
        <dbReference type="ARBA" id="ARBA00022676"/>
    </source>
</evidence>